<dbReference type="AlphaFoldDB" id="A0AAU9KSL7"/>
<sequence length="102" mass="11383">MTNKADKRILYVGGLDKQVTEQILYTAFIPFGPISSVQIPVDYATQRGKRFGFVEFAEEMDASAAIDNMDESELFGRTLRVSIAKPDRPKLGSNKPVWAGDR</sequence>
<evidence type="ECO:0000313" key="6">
    <source>
        <dbReference type="Proteomes" id="UP001158986"/>
    </source>
</evidence>
<dbReference type="Pfam" id="PF00076">
    <property type="entry name" value="RRM_1"/>
    <property type="match status" value="1"/>
</dbReference>
<protein>
    <recommendedName>
        <fullName evidence="3">RRM domain-containing protein</fullName>
    </recommendedName>
</protein>
<dbReference type="PANTHER" id="PTHR48037">
    <property type="entry name" value="ATPASE E1"/>
    <property type="match status" value="1"/>
</dbReference>
<dbReference type="InterPro" id="IPR034168">
    <property type="entry name" value="PPIE_RRM"/>
</dbReference>
<evidence type="ECO:0000313" key="4">
    <source>
        <dbReference type="EMBL" id="CAH0477366.1"/>
    </source>
</evidence>
<evidence type="ECO:0000256" key="2">
    <source>
        <dbReference type="PROSITE-ProRule" id="PRU00176"/>
    </source>
</evidence>
<dbReference type="PROSITE" id="PS50102">
    <property type="entry name" value="RRM"/>
    <property type="match status" value="1"/>
</dbReference>
<dbReference type="SMART" id="SM00360">
    <property type="entry name" value="RRM"/>
    <property type="match status" value="1"/>
</dbReference>
<evidence type="ECO:0000313" key="5">
    <source>
        <dbReference type="EMBL" id="CAH0517022.1"/>
    </source>
</evidence>
<dbReference type="EMBL" id="CAKLCB010000220">
    <property type="protein sequence ID" value="CAH0517022.1"/>
    <property type="molecule type" value="Genomic_DNA"/>
</dbReference>
<keyword evidence="1 2" id="KW-0694">RNA-binding</keyword>
<feature type="domain" description="RRM" evidence="3">
    <location>
        <begin position="8"/>
        <end position="86"/>
    </location>
</feature>
<dbReference type="CDD" id="cd12347">
    <property type="entry name" value="RRM_PPIE"/>
    <property type="match status" value="1"/>
</dbReference>
<reference evidence="4 6" key="1">
    <citation type="submission" date="2021-11" db="EMBL/GenBank/DDBJ databases">
        <authorList>
            <person name="Islam A."/>
            <person name="Islam S."/>
            <person name="Flora M.S."/>
            <person name="Rahman M."/>
            <person name="Ziaur R.M."/>
            <person name="Epstein J.H."/>
            <person name="Hassan M."/>
            <person name="Klassen M."/>
            <person name="Woodard K."/>
            <person name="Webb A."/>
            <person name="Webby R.J."/>
            <person name="El Zowalaty M.E."/>
        </authorList>
    </citation>
    <scope>NUCLEOTIDE SEQUENCE</scope>
    <source>
        <strain evidence="5">Pbs1</strain>
        <strain evidence="4">Pbs3</strain>
    </source>
</reference>
<evidence type="ECO:0000256" key="1">
    <source>
        <dbReference type="ARBA" id="ARBA00022884"/>
    </source>
</evidence>
<organism evidence="4 7">
    <name type="scientific">Peronospora belbahrii</name>
    <dbReference type="NCBI Taxonomy" id="622444"/>
    <lineage>
        <taxon>Eukaryota</taxon>
        <taxon>Sar</taxon>
        <taxon>Stramenopiles</taxon>
        <taxon>Oomycota</taxon>
        <taxon>Peronosporomycetes</taxon>
        <taxon>Peronosporales</taxon>
        <taxon>Peronosporaceae</taxon>
        <taxon>Peronospora</taxon>
    </lineage>
</organism>
<dbReference type="PANTHER" id="PTHR48037:SF1">
    <property type="entry name" value="RRM DOMAIN-CONTAINING PROTEIN"/>
    <property type="match status" value="1"/>
</dbReference>
<dbReference type="GO" id="GO:0003723">
    <property type="term" value="F:RNA binding"/>
    <property type="evidence" value="ECO:0007669"/>
    <property type="project" value="UniProtKB-UniRule"/>
</dbReference>
<name>A0AAU9KSL7_9STRA</name>
<dbReference type="InterPro" id="IPR035979">
    <property type="entry name" value="RBD_domain_sf"/>
</dbReference>
<gene>
    <name evidence="5" type="ORF">PBS001_LOCUS3653</name>
    <name evidence="4" type="ORF">PBS003_LOCUS4115</name>
</gene>
<keyword evidence="6" id="KW-1185">Reference proteome</keyword>
<dbReference type="Proteomes" id="UP001160483">
    <property type="component" value="Unassembled WGS sequence"/>
</dbReference>
<dbReference type="EMBL" id="CAKKTJ010000168">
    <property type="protein sequence ID" value="CAH0477366.1"/>
    <property type="molecule type" value="Genomic_DNA"/>
</dbReference>
<dbReference type="SUPFAM" id="SSF54928">
    <property type="entry name" value="RNA-binding domain, RBD"/>
    <property type="match status" value="1"/>
</dbReference>
<dbReference type="Proteomes" id="UP001158986">
    <property type="component" value="Unassembled WGS sequence"/>
</dbReference>
<dbReference type="Gene3D" id="3.30.70.330">
    <property type="match status" value="1"/>
</dbReference>
<accession>A0AAU9KSL7</accession>
<dbReference type="InterPro" id="IPR012677">
    <property type="entry name" value="Nucleotide-bd_a/b_plait_sf"/>
</dbReference>
<evidence type="ECO:0000313" key="7">
    <source>
        <dbReference type="Proteomes" id="UP001160483"/>
    </source>
</evidence>
<comment type="caution">
    <text evidence="4">The sequence shown here is derived from an EMBL/GenBank/DDBJ whole genome shotgun (WGS) entry which is preliminary data.</text>
</comment>
<proteinExistence type="predicted"/>
<evidence type="ECO:0000259" key="3">
    <source>
        <dbReference type="PROSITE" id="PS50102"/>
    </source>
</evidence>
<dbReference type="InterPro" id="IPR000504">
    <property type="entry name" value="RRM_dom"/>
</dbReference>